<dbReference type="InterPro" id="IPR019742">
    <property type="entry name" value="MacrogloblnA2_CS"/>
</dbReference>
<dbReference type="SUPFAM" id="SSF49410">
    <property type="entry name" value="Alpha-macroglobulin receptor domain"/>
    <property type="match status" value="1"/>
</dbReference>
<dbReference type="GO" id="GO:0005615">
    <property type="term" value="C:extracellular space"/>
    <property type="evidence" value="ECO:0007669"/>
    <property type="project" value="InterPro"/>
</dbReference>
<keyword evidence="1" id="KW-0732">Signal</keyword>
<dbReference type="SMART" id="SM01360">
    <property type="entry name" value="A2M"/>
    <property type="match status" value="1"/>
</dbReference>
<dbReference type="Gene3D" id="2.60.40.690">
    <property type="entry name" value="Alpha-macroglobulin, receptor-binding domain"/>
    <property type="match status" value="1"/>
</dbReference>
<dbReference type="SMART" id="SM01419">
    <property type="entry name" value="Thiol-ester_cl"/>
    <property type="match status" value="1"/>
</dbReference>
<dbReference type="InterPro" id="IPR001599">
    <property type="entry name" value="Macroglobln_a2"/>
</dbReference>
<evidence type="ECO:0000256" key="3">
    <source>
        <dbReference type="ARBA" id="ARBA00023157"/>
    </source>
</evidence>
<dbReference type="Pfam" id="PF00207">
    <property type="entry name" value="A2M"/>
    <property type="match status" value="1"/>
</dbReference>
<keyword evidence="7" id="KW-1185">Reference proteome</keyword>
<evidence type="ECO:0000313" key="6">
    <source>
        <dbReference type="EMBL" id="VDN11218.1"/>
    </source>
</evidence>
<evidence type="ECO:0000256" key="4">
    <source>
        <dbReference type="SAM" id="Phobius"/>
    </source>
</evidence>
<feature type="transmembrane region" description="Helical" evidence="4">
    <location>
        <begin position="12"/>
        <end position="32"/>
    </location>
</feature>
<proteinExistence type="predicted"/>
<feature type="domain" description="Alpha-2-macroglobulin" evidence="5">
    <location>
        <begin position="717"/>
        <end position="805"/>
    </location>
</feature>
<keyword evidence="4" id="KW-1133">Transmembrane helix</keyword>
<reference evidence="6 7" key="1">
    <citation type="submission" date="2018-11" db="EMBL/GenBank/DDBJ databases">
        <authorList>
            <consortium name="Pathogen Informatics"/>
        </authorList>
    </citation>
    <scope>NUCLEOTIDE SEQUENCE [LARGE SCALE GENOMIC DNA]</scope>
</reference>
<evidence type="ECO:0000256" key="2">
    <source>
        <dbReference type="ARBA" id="ARBA00022966"/>
    </source>
</evidence>
<dbReference type="OrthoDB" id="9998011at2759"/>
<organism evidence="6 7">
    <name type="scientific">Dibothriocephalus latus</name>
    <name type="common">Fish tapeworm</name>
    <name type="synonym">Diphyllobothrium latum</name>
    <dbReference type="NCBI Taxonomy" id="60516"/>
    <lineage>
        <taxon>Eukaryota</taxon>
        <taxon>Metazoa</taxon>
        <taxon>Spiralia</taxon>
        <taxon>Lophotrochozoa</taxon>
        <taxon>Platyhelminthes</taxon>
        <taxon>Cestoda</taxon>
        <taxon>Eucestoda</taxon>
        <taxon>Diphyllobothriidea</taxon>
        <taxon>Diphyllobothriidae</taxon>
        <taxon>Dibothriocephalus</taxon>
    </lineage>
</organism>
<name>A0A3P7LMR3_DIBLA</name>
<protein>
    <recommendedName>
        <fullName evidence="5">Alpha-2-macroglobulin domain-containing protein</fullName>
    </recommendedName>
</protein>
<dbReference type="InterPro" id="IPR009048">
    <property type="entry name" value="A-macroglobulin_rcpt-bd"/>
</dbReference>
<dbReference type="InterPro" id="IPR047565">
    <property type="entry name" value="Alpha-macroglob_thiol-ester_cl"/>
</dbReference>
<dbReference type="InterPro" id="IPR008930">
    <property type="entry name" value="Terpenoid_cyclase/PrenylTrfase"/>
</dbReference>
<dbReference type="PANTHER" id="PTHR11412:SF136">
    <property type="entry name" value="CD109 ANTIGEN"/>
    <property type="match status" value="1"/>
</dbReference>
<keyword evidence="4" id="KW-0812">Transmembrane</keyword>
<dbReference type="Gene3D" id="1.50.10.20">
    <property type="match status" value="2"/>
</dbReference>
<dbReference type="SUPFAM" id="SSF48239">
    <property type="entry name" value="Terpenoid cyclases/Protein prenyltransferases"/>
    <property type="match status" value="1"/>
</dbReference>
<dbReference type="Gene3D" id="2.20.130.20">
    <property type="match status" value="1"/>
</dbReference>
<dbReference type="PANTHER" id="PTHR11412">
    <property type="entry name" value="MACROGLOBULIN / COMPLEMENT"/>
    <property type="match status" value="1"/>
</dbReference>
<dbReference type="Pfam" id="PF07677">
    <property type="entry name" value="A2M_recep"/>
    <property type="match status" value="1"/>
</dbReference>
<dbReference type="Gene3D" id="2.60.40.1930">
    <property type="match status" value="1"/>
</dbReference>
<keyword evidence="2" id="KW-0882">Thioester bond</keyword>
<evidence type="ECO:0000256" key="1">
    <source>
        <dbReference type="ARBA" id="ARBA00022729"/>
    </source>
</evidence>
<dbReference type="PROSITE" id="PS00477">
    <property type="entry name" value="ALPHA_2_MACROGLOBULIN"/>
    <property type="match status" value="1"/>
</dbReference>
<dbReference type="InterPro" id="IPR050473">
    <property type="entry name" value="A2M/Complement_sys"/>
</dbReference>
<dbReference type="GO" id="GO:0004866">
    <property type="term" value="F:endopeptidase inhibitor activity"/>
    <property type="evidence" value="ECO:0007669"/>
    <property type="project" value="InterPro"/>
</dbReference>
<dbReference type="Pfam" id="PF07678">
    <property type="entry name" value="TED_complement"/>
    <property type="match status" value="2"/>
</dbReference>
<keyword evidence="4" id="KW-0472">Membrane</keyword>
<gene>
    <name evidence="6" type="ORF">DILT_LOCUS7049</name>
</gene>
<dbReference type="EMBL" id="UYRU01050992">
    <property type="protein sequence ID" value="VDN11218.1"/>
    <property type="molecule type" value="Genomic_DNA"/>
</dbReference>
<keyword evidence="3" id="KW-1015">Disulfide bond</keyword>
<dbReference type="InterPro" id="IPR011626">
    <property type="entry name" value="Alpha-macroglobulin_TED"/>
</dbReference>
<dbReference type="Pfam" id="PF17791">
    <property type="entry name" value="MG3"/>
    <property type="match status" value="1"/>
</dbReference>
<dbReference type="InterPro" id="IPR036595">
    <property type="entry name" value="A-macroglobulin_rcpt-bd_sf"/>
</dbReference>
<evidence type="ECO:0000313" key="7">
    <source>
        <dbReference type="Proteomes" id="UP000281553"/>
    </source>
</evidence>
<sequence>MVGRDLPPGWAALFILSILSLFICLYGCPLSSPPPRRPGYHIPVGYETSLPLPPPPPSTSQFPSPLPTPSTFLPPTLSKPPRKILGMKGQYDDVVPKYNPNKMVTLTIPQKLFPDLPNRLQLSSVHPLSGRSIESYVHGMRGFPMEVSYQINSTMSADGVHVAEIDFRPPFVTEEGGLINLNVTYKYCLPEQEGRHVGVCQDPMSKSQVIYASFVRKIEIILGESDKPIYKPGENIHFRFVALNSRQLYPTSERVQWPEFQHDMRDFHNPTFLEVAEDEKRRREESLGFDLIYIEDPDGNRVKEWKNVPQATAFNLSFPLMQDVTEGFWRLVAKVFSNIKTLQVDVKNNVLPRFLATIQVPNEVDISAETQHFNVCAKYNNGVSFRGHYDAQICVCSETDLRQQQNLGTLFENDVCVSGIDSKRPGAQCLHVAGSLYGTPENAGCVSVSIPMNSLMEQDQVNYEWDQRVGFIVTISESDTGSAVTQFDQANIRRIPSPKLDLGIDSTYRPGLPIYAKVRLTEINTAMRVPSAKAKLELFEKVNDCYSSNPMNLKLCSTPAIFESRSKSLTTNNFNKHSMMPGERVGLRISIPTARSIDTYGVDNCCMLRLVDTSLKNFEKFKDTFIDLNTYTKELQNDHHSYYSDKSMDSTSTAFDAIGLKFIDSRPPRTEFDEYTPCPEPTMEEVWPTATGFIPVCETAGTNVNVKPRVRDFFPEVWLFDIVTLNQAGQYKALLTAPDSMTSWEFTSLCFTPNLGIWMPPRLEPETITISLPFYVEFTPPVKAKRHEILHLPGIEAEIIVGGELCISDGRKSLEEEMRLDLPEHTVEGSLRSYVSVSGDVLAKPMNNLDNLVKLPTGCGEQNMVKVAPSVYVLKYLVAATDLQEPDIKKLAQAAIKYIISGYTNQLNYRHDNGSFAVFLSWKPDSTWLTAFVFGVFSEAERLLQEKALENLRTVDVTFESPLSTSFKSLKAMQREDGCFVEYGRVFQLALQAFGSSPRANGLKDLLLTLYVLSALVEAPVALKEDKSQPYSNALESASRTEYQSISELRPIIRWLLTQQNERGGFYSTQDTVVALRALAHAANWLQISAGREAQAVVTTSILPGGLKTEGIVVNRSNVHISQQVGLGYHNPEASMEVKWEVSDPGNAICVLVQLSVLFNVPNHEPDPDIENYPFSISVRIIQAEESTAKCTQPKTAVCVRLSEQTVNSNEPIPEGMILLTFKLPTGWKINCADLEKLRYPGLSSVECDAQKQELFAYFDGFTDSEAEHIGGCEKMARCISPTLKQSVFVEDLKASLIRLQYYYAPEQKTEIPIRLNTYKIYWQSRFSAADKHD</sequence>
<evidence type="ECO:0000259" key="5">
    <source>
        <dbReference type="SMART" id="SM01360"/>
    </source>
</evidence>
<dbReference type="Proteomes" id="UP000281553">
    <property type="component" value="Unassembled WGS sequence"/>
</dbReference>
<accession>A0A3P7LMR3</accession>
<dbReference type="InterPro" id="IPR041555">
    <property type="entry name" value="MG3"/>
</dbReference>